<name>A0AAD5TZI2_9FUNG</name>
<accession>A0AAD5TZI2</accession>
<protein>
    <submittedName>
        <fullName evidence="1">Uncharacterized protein</fullName>
    </submittedName>
</protein>
<reference evidence="1" key="1">
    <citation type="submission" date="2020-05" db="EMBL/GenBank/DDBJ databases">
        <title>Phylogenomic resolution of chytrid fungi.</title>
        <authorList>
            <person name="Stajich J.E."/>
            <person name="Amses K."/>
            <person name="Simmons R."/>
            <person name="Seto K."/>
            <person name="Myers J."/>
            <person name="Bonds A."/>
            <person name="Quandt C.A."/>
            <person name="Barry K."/>
            <person name="Liu P."/>
            <person name="Grigoriev I."/>
            <person name="Longcore J.E."/>
            <person name="James T.Y."/>
        </authorList>
    </citation>
    <scope>NUCLEOTIDE SEQUENCE</scope>
    <source>
        <strain evidence="1">JEL0476</strain>
    </source>
</reference>
<keyword evidence="2" id="KW-1185">Reference proteome</keyword>
<dbReference type="EMBL" id="JADGJW010001068">
    <property type="protein sequence ID" value="KAJ3207255.1"/>
    <property type="molecule type" value="Genomic_DNA"/>
</dbReference>
<evidence type="ECO:0000313" key="2">
    <source>
        <dbReference type="Proteomes" id="UP001211065"/>
    </source>
</evidence>
<comment type="caution">
    <text evidence="1">The sequence shown here is derived from an EMBL/GenBank/DDBJ whole genome shotgun (WGS) entry which is preliminary data.</text>
</comment>
<feature type="non-terminal residue" evidence="1">
    <location>
        <position position="68"/>
    </location>
</feature>
<proteinExistence type="predicted"/>
<sequence length="68" mass="7791">MENSGNSVPLDILQKVRRNTFNLNCLCSQMQLKILSLLVRDQKKKGFNSIKLLFRLSALNKATRTAIR</sequence>
<organism evidence="1 2">
    <name type="scientific">Clydaea vesicula</name>
    <dbReference type="NCBI Taxonomy" id="447962"/>
    <lineage>
        <taxon>Eukaryota</taxon>
        <taxon>Fungi</taxon>
        <taxon>Fungi incertae sedis</taxon>
        <taxon>Chytridiomycota</taxon>
        <taxon>Chytridiomycota incertae sedis</taxon>
        <taxon>Chytridiomycetes</taxon>
        <taxon>Lobulomycetales</taxon>
        <taxon>Lobulomycetaceae</taxon>
        <taxon>Clydaea</taxon>
    </lineage>
</organism>
<dbReference type="Proteomes" id="UP001211065">
    <property type="component" value="Unassembled WGS sequence"/>
</dbReference>
<dbReference type="AlphaFoldDB" id="A0AAD5TZI2"/>
<evidence type="ECO:0000313" key="1">
    <source>
        <dbReference type="EMBL" id="KAJ3207255.1"/>
    </source>
</evidence>
<gene>
    <name evidence="1" type="ORF">HK099_000311</name>
</gene>